<comment type="caution">
    <text evidence="1">The sequence shown here is derived from an EMBL/GenBank/DDBJ whole genome shotgun (WGS) entry which is preliminary data.</text>
</comment>
<dbReference type="EMBL" id="CAUYUJ010017759">
    <property type="protein sequence ID" value="CAK0877619.1"/>
    <property type="molecule type" value="Genomic_DNA"/>
</dbReference>
<evidence type="ECO:0000313" key="2">
    <source>
        <dbReference type="Proteomes" id="UP001189429"/>
    </source>
</evidence>
<protein>
    <submittedName>
        <fullName evidence="1">Uncharacterized protein</fullName>
    </submittedName>
</protein>
<keyword evidence="2" id="KW-1185">Reference proteome</keyword>
<reference evidence="1" key="1">
    <citation type="submission" date="2023-10" db="EMBL/GenBank/DDBJ databases">
        <authorList>
            <person name="Chen Y."/>
            <person name="Shah S."/>
            <person name="Dougan E. K."/>
            <person name="Thang M."/>
            <person name="Chan C."/>
        </authorList>
    </citation>
    <scope>NUCLEOTIDE SEQUENCE [LARGE SCALE GENOMIC DNA]</scope>
</reference>
<name>A0ABN9VX77_9DINO</name>
<proteinExistence type="predicted"/>
<gene>
    <name evidence="1" type="ORF">PCOR1329_LOCUS61634</name>
</gene>
<dbReference type="Proteomes" id="UP001189429">
    <property type="component" value="Unassembled WGS sequence"/>
</dbReference>
<sequence length="195" mass="21244">MSAFDSFCNLWNAIFAAEAGSPVMKAVVEQMVDWYRGNHTEAELMGTHTFLQGLEAVVASECPVHCGRGSHSATCGLSWKAKGKLQFRCGTQHEIRLYREKKLTCGLLPTEECPEGRMEGNGFFGLRFGIFEPGIKGKLVGWSRFENCSGSADFGCNQRRMRDPASEARVEAGPSAGTAPLRTVTQQDLAGSRCG</sequence>
<accession>A0ABN9VX77</accession>
<organism evidence="1 2">
    <name type="scientific">Prorocentrum cordatum</name>
    <dbReference type="NCBI Taxonomy" id="2364126"/>
    <lineage>
        <taxon>Eukaryota</taxon>
        <taxon>Sar</taxon>
        <taxon>Alveolata</taxon>
        <taxon>Dinophyceae</taxon>
        <taxon>Prorocentrales</taxon>
        <taxon>Prorocentraceae</taxon>
        <taxon>Prorocentrum</taxon>
    </lineage>
</organism>
<evidence type="ECO:0000313" key="1">
    <source>
        <dbReference type="EMBL" id="CAK0877619.1"/>
    </source>
</evidence>